<reference evidence="2" key="1">
    <citation type="submission" date="2020-02" db="EMBL/GenBank/DDBJ databases">
        <authorList>
            <person name="Meier V. D."/>
        </authorList>
    </citation>
    <scope>NUCLEOTIDE SEQUENCE</scope>
    <source>
        <strain evidence="2">AVDCRST_MAG41</strain>
    </source>
</reference>
<feature type="non-terminal residue" evidence="2">
    <location>
        <position position="42"/>
    </location>
</feature>
<feature type="region of interest" description="Disordered" evidence="1">
    <location>
        <begin position="1"/>
        <end position="42"/>
    </location>
</feature>
<accession>A0A6J4J6I0</accession>
<name>A0A6J4J6I0_9ACTN</name>
<gene>
    <name evidence="2" type="ORF">AVDCRST_MAG41-2756</name>
</gene>
<feature type="compositionally biased region" description="Basic residues" evidence="1">
    <location>
        <begin position="1"/>
        <end position="12"/>
    </location>
</feature>
<evidence type="ECO:0000256" key="1">
    <source>
        <dbReference type="SAM" id="MobiDB-lite"/>
    </source>
</evidence>
<sequence>MRRVSSLPRRRPTVPPLSELDAPGRAPREPVGADDPADPEAQ</sequence>
<organism evidence="2">
    <name type="scientific">uncultured Mycobacteriales bacterium</name>
    <dbReference type="NCBI Taxonomy" id="581187"/>
    <lineage>
        <taxon>Bacteria</taxon>
        <taxon>Bacillati</taxon>
        <taxon>Actinomycetota</taxon>
        <taxon>Actinomycetes</taxon>
        <taxon>Mycobacteriales</taxon>
        <taxon>environmental samples</taxon>
    </lineage>
</organism>
<evidence type="ECO:0000313" key="2">
    <source>
        <dbReference type="EMBL" id="CAA9268373.1"/>
    </source>
</evidence>
<protein>
    <submittedName>
        <fullName evidence="2">Uncharacterized protein</fullName>
    </submittedName>
</protein>
<dbReference type="EMBL" id="CADCTP010000254">
    <property type="protein sequence ID" value="CAA9268373.1"/>
    <property type="molecule type" value="Genomic_DNA"/>
</dbReference>
<proteinExistence type="predicted"/>
<dbReference type="AlphaFoldDB" id="A0A6J4J6I0"/>